<evidence type="ECO:0000313" key="2">
    <source>
        <dbReference type="Proteomes" id="UP001245285"/>
    </source>
</evidence>
<dbReference type="RefSeq" id="WP_311493507.1">
    <property type="nucleotide sequence ID" value="NZ_JAVRHO010000002.1"/>
</dbReference>
<protein>
    <submittedName>
        <fullName evidence="1">Uncharacterized protein</fullName>
    </submittedName>
</protein>
<accession>A0ABU3CG97</accession>
<keyword evidence="2" id="KW-1185">Reference proteome</keyword>
<dbReference type="Proteomes" id="UP001245285">
    <property type="component" value="Unassembled WGS sequence"/>
</dbReference>
<dbReference type="EMBL" id="JAVRHO010000002">
    <property type="protein sequence ID" value="MDT0645359.1"/>
    <property type="molecule type" value="Genomic_DNA"/>
</dbReference>
<reference evidence="1 2" key="1">
    <citation type="submission" date="2023-09" db="EMBL/GenBank/DDBJ databases">
        <authorList>
            <person name="Rey-Velasco X."/>
        </authorList>
    </citation>
    <scope>NUCLEOTIDE SEQUENCE [LARGE SCALE GENOMIC DNA]</scope>
    <source>
        <strain evidence="1 2">F260</strain>
    </source>
</reference>
<comment type="caution">
    <text evidence="1">The sequence shown here is derived from an EMBL/GenBank/DDBJ whole genome shotgun (WGS) entry which is preliminary data.</text>
</comment>
<proteinExistence type="predicted"/>
<name>A0ABU3CG97_9FLAO</name>
<sequence length="122" mass="14313">MASYLNKNEIQDSLRILIKQYLQDCRKSNKLSQDFITLLEHNFLAKYVIFNRSEKTIEIGIEDRNDTSEAAYPKIQVYKYRLDDAEERIASSCGDKDVDLEFYGRLINRNNLHSNSEVVLMN</sequence>
<organism evidence="1 2">
    <name type="scientific">Autumnicola lenta</name>
    <dbReference type="NCBI Taxonomy" id="3075593"/>
    <lineage>
        <taxon>Bacteria</taxon>
        <taxon>Pseudomonadati</taxon>
        <taxon>Bacteroidota</taxon>
        <taxon>Flavobacteriia</taxon>
        <taxon>Flavobacteriales</taxon>
        <taxon>Flavobacteriaceae</taxon>
        <taxon>Autumnicola</taxon>
    </lineage>
</organism>
<evidence type="ECO:0000313" key="1">
    <source>
        <dbReference type="EMBL" id="MDT0645359.1"/>
    </source>
</evidence>
<gene>
    <name evidence="1" type="ORF">RM545_01545</name>
</gene>